<dbReference type="Pfam" id="PF00378">
    <property type="entry name" value="ECH_1"/>
    <property type="match status" value="1"/>
</dbReference>
<evidence type="ECO:0000313" key="2">
    <source>
        <dbReference type="Proteomes" id="UP001558535"/>
    </source>
</evidence>
<dbReference type="InterPro" id="IPR029045">
    <property type="entry name" value="ClpP/crotonase-like_dom_sf"/>
</dbReference>
<keyword evidence="2" id="KW-1185">Reference proteome</keyword>
<dbReference type="EMBL" id="JBFPKE010000009">
    <property type="protein sequence ID" value="MEX3752710.1"/>
    <property type="molecule type" value="Genomic_DNA"/>
</dbReference>
<dbReference type="Gene3D" id="3.90.226.10">
    <property type="entry name" value="2-enoyl-CoA Hydratase, Chain A, domain 1"/>
    <property type="match status" value="1"/>
</dbReference>
<dbReference type="Proteomes" id="UP001558535">
    <property type="component" value="Unassembled WGS sequence"/>
</dbReference>
<proteinExistence type="predicted"/>
<dbReference type="InterPro" id="IPR001753">
    <property type="entry name" value="Enoyl-CoA_hydra/iso"/>
</dbReference>
<reference evidence="1 2" key="1">
    <citation type="submission" date="2024-07" db="EMBL/GenBank/DDBJ databases">
        <title>A survey of Mimosa microsymbionts across Brazilian biomes reveals a high diversity of Paraburkholderia nodulating endemic species, but also that Cupriavidus is common as a symbiont of widespread species.</title>
        <authorList>
            <person name="Rouws L."/>
            <person name="Barauna A."/>
            <person name="Beukes C."/>
            <person name="Rouws J.R.C."/>
            <person name="De Faria S.M."/>
            <person name="Gross E."/>
            <person name="Bueno Dos Reis Junior F."/>
            <person name="Simon M.F."/>
            <person name="Maluk M."/>
            <person name="Odee D.W."/>
            <person name="Kenicer G."/>
            <person name="Young J.P.W."/>
            <person name="Reis V.M."/>
            <person name="Zilli J."/>
            <person name="James E.K."/>
        </authorList>
    </citation>
    <scope>NUCLEOTIDE SEQUENCE [LARGE SCALE GENOMIC DNA]</scope>
    <source>
        <strain evidence="1 2">BR14375</strain>
    </source>
</reference>
<accession>A0ABV3WHK1</accession>
<name>A0ABV3WHK1_9BURK</name>
<sequence>MLNQRIWVADAQTTGLISRVVDDKDLLNKGRVTARTLAESTTIAIAATRQLLLQSFRSESESHLERETRSIAALSAGMECFEGVQPVSERRWPRFYKGAEYC</sequence>
<comment type="caution">
    <text evidence="1">The sequence shown here is derived from an EMBL/GenBank/DDBJ whole genome shotgun (WGS) entry which is preliminary data.</text>
</comment>
<organism evidence="1 2">
    <name type="scientific">Paraburkholderia phenoliruptrix</name>
    <dbReference type="NCBI Taxonomy" id="252970"/>
    <lineage>
        <taxon>Bacteria</taxon>
        <taxon>Pseudomonadati</taxon>
        <taxon>Pseudomonadota</taxon>
        <taxon>Betaproteobacteria</taxon>
        <taxon>Burkholderiales</taxon>
        <taxon>Burkholderiaceae</taxon>
        <taxon>Paraburkholderia</taxon>
    </lineage>
</organism>
<dbReference type="SUPFAM" id="SSF52096">
    <property type="entry name" value="ClpP/crotonase"/>
    <property type="match status" value="1"/>
</dbReference>
<dbReference type="RefSeq" id="WP_368580600.1">
    <property type="nucleotide sequence ID" value="NZ_JAVDRO010000009.1"/>
</dbReference>
<protein>
    <submittedName>
        <fullName evidence="1">Enoyl-CoA hydratase/isomerase family protein</fullName>
    </submittedName>
</protein>
<evidence type="ECO:0000313" key="1">
    <source>
        <dbReference type="EMBL" id="MEX3752710.1"/>
    </source>
</evidence>
<gene>
    <name evidence="1" type="ORF">AB3X84_22195</name>
</gene>